<dbReference type="GO" id="GO:0046677">
    <property type="term" value="P:response to antibiotic"/>
    <property type="evidence" value="ECO:0007669"/>
    <property type="project" value="UniProtKB-KW"/>
</dbReference>
<dbReference type="Pfam" id="PF00753">
    <property type="entry name" value="Lactamase_B"/>
    <property type="match status" value="1"/>
</dbReference>
<evidence type="ECO:0000256" key="8">
    <source>
        <dbReference type="ARBA" id="ARBA00022729"/>
    </source>
</evidence>
<evidence type="ECO:0000256" key="2">
    <source>
        <dbReference type="ARBA" id="ARBA00001947"/>
    </source>
</evidence>
<evidence type="ECO:0000256" key="10">
    <source>
        <dbReference type="ARBA" id="ARBA00022801"/>
    </source>
</evidence>
<proteinExistence type="inferred from homology"/>
<evidence type="ECO:0000256" key="1">
    <source>
        <dbReference type="ARBA" id="ARBA00001526"/>
    </source>
</evidence>
<evidence type="ECO:0000259" key="14">
    <source>
        <dbReference type="SMART" id="SM00849"/>
    </source>
</evidence>
<keyword evidence="10" id="KW-0378">Hydrolase</keyword>
<comment type="subcellular location">
    <subcellularLocation>
        <location evidence="3">Periplasm</location>
    </subcellularLocation>
</comment>
<feature type="domain" description="Metallo-beta-lactamase" evidence="14">
    <location>
        <begin position="43"/>
        <end position="226"/>
    </location>
</feature>
<evidence type="ECO:0000313" key="15">
    <source>
        <dbReference type="EMBL" id="WMN07744.1"/>
    </source>
</evidence>
<sequence>MKKLALLSLAILSILNYGSAQKDEVELKPTKVSEHVYMLEGRGGNIGLTIGEDGVAIIDNQFADLSEKIQNAILELGGGKVDYVINTHLHGDHTGGNENFSENGATIIAQQNVRERLSKEQHNELWERTTPARPKAALPVITFEKSINLYFNNNELYIFHAASGHTDGDAAIFFKDENVIHVGDNFVTYGFPFIDKYSGGTLNGMIDFNEQVLKIIDEDTKIIPGHGALSKKEDLKAFNNLLTEIRELLLNEIRAGKTVKEAIEAKPLAKYEEEWGGNFISSDNFILLTWDDLKANN</sequence>
<evidence type="ECO:0000256" key="4">
    <source>
        <dbReference type="ARBA" id="ARBA00005250"/>
    </source>
</evidence>
<keyword evidence="16" id="KW-1185">Reference proteome</keyword>
<dbReference type="InterPro" id="IPR001018">
    <property type="entry name" value="Beta-lactamase_class-B_CS"/>
</dbReference>
<dbReference type="RefSeq" id="WP_308357970.1">
    <property type="nucleotide sequence ID" value="NZ_CP129970.2"/>
</dbReference>
<dbReference type="GO" id="GO:0042597">
    <property type="term" value="C:periplasmic space"/>
    <property type="evidence" value="ECO:0007669"/>
    <property type="project" value="UniProtKB-SubCell"/>
</dbReference>
<dbReference type="InterPro" id="IPR036866">
    <property type="entry name" value="RibonucZ/Hydroxyglut_hydro"/>
</dbReference>
<dbReference type="EMBL" id="CP129970">
    <property type="protein sequence ID" value="WMN07744.1"/>
    <property type="molecule type" value="Genomic_DNA"/>
</dbReference>
<dbReference type="InterPro" id="IPR050855">
    <property type="entry name" value="NDM-1-like"/>
</dbReference>
<evidence type="ECO:0000256" key="3">
    <source>
        <dbReference type="ARBA" id="ARBA00004418"/>
    </source>
</evidence>
<evidence type="ECO:0000256" key="11">
    <source>
        <dbReference type="ARBA" id="ARBA00022833"/>
    </source>
</evidence>
<comment type="cofactor">
    <cofactor evidence="2">
        <name>Zn(2+)</name>
        <dbReference type="ChEBI" id="CHEBI:29105"/>
    </cofactor>
</comment>
<evidence type="ECO:0000256" key="13">
    <source>
        <dbReference type="SAM" id="SignalP"/>
    </source>
</evidence>
<dbReference type="PROSITE" id="PS00743">
    <property type="entry name" value="BETA_LACTAMASE_B_1"/>
    <property type="match status" value="1"/>
</dbReference>
<keyword evidence="7" id="KW-0479">Metal-binding</keyword>
<protein>
    <recommendedName>
        <fullName evidence="6">beta-lactamase</fullName>
        <ecNumber evidence="6">3.5.2.6</ecNumber>
    </recommendedName>
</protein>
<dbReference type="GO" id="GO:0008270">
    <property type="term" value="F:zinc ion binding"/>
    <property type="evidence" value="ECO:0007669"/>
    <property type="project" value="InterPro"/>
</dbReference>
<dbReference type="SMART" id="SM00849">
    <property type="entry name" value="Lactamase_B"/>
    <property type="match status" value="1"/>
</dbReference>
<keyword evidence="11" id="KW-0862">Zinc</keyword>
<comment type="subunit">
    <text evidence="5">Monomer.</text>
</comment>
<organism evidence="15 16">
    <name type="scientific">Marivirga arenosa</name>
    <dbReference type="NCBI Taxonomy" id="3059076"/>
    <lineage>
        <taxon>Bacteria</taxon>
        <taxon>Pseudomonadati</taxon>
        <taxon>Bacteroidota</taxon>
        <taxon>Cytophagia</taxon>
        <taxon>Cytophagales</taxon>
        <taxon>Marivirgaceae</taxon>
        <taxon>Marivirga</taxon>
    </lineage>
</organism>
<dbReference type="GO" id="GO:0008800">
    <property type="term" value="F:beta-lactamase activity"/>
    <property type="evidence" value="ECO:0007669"/>
    <property type="project" value="UniProtKB-EC"/>
</dbReference>
<dbReference type="AlphaFoldDB" id="A0AA51RDD6"/>
<dbReference type="EC" id="3.5.2.6" evidence="6"/>
<dbReference type="Gene3D" id="3.60.15.10">
    <property type="entry name" value="Ribonuclease Z/Hydroxyacylglutathione hydrolase-like"/>
    <property type="match status" value="1"/>
</dbReference>
<evidence type="ECO:0000256" key="5">
    <source>
        <dbReference type="ARBA" id="ARBA00011245"/>
    </source>
</evidence>
<name>A0AA51RDD6_9BACT</name>
<keyword evidence="12" id="KW-0046">Antibiotic resistance</keyword>
<dbReference type="SUPFAM" id="SSF56281">
    <property type="entry name" value="Metallo-hydrolase/oxidoreductase"/>
    <property type="match status" value="1"/>
</dbReference>
<keyword evidence="8 13" id="KW-0732">Signal</keyword>
<evidence type="ECO:0000256" key="6">
    <source>
        <dbReference type="ARBA" id="ARBA00012865"/>
    </source>
</evidence>
<reference evidence="15" key="1">
    <citation type="submission" date="2023-08" db="EMBL/GenBank/DDBJ databases">
        <title>Comparative genomics and taxonomic characterization of three novel marine species of genus Marivirga.</title>
        <authorList>
            <person name="Muhammad N."/>
            <person name="Kim S.-G."/>
        </authorList>
    </citation>
    <scope>NUCLEOTIDE SEQUENCE [LARGE SCALE GENOMIC DNA]</scope>
    <source>
        <strain evidence="15">ABR2-2</strain>
    </source>
</reference>
<comment type="catalytic activity">
    <reaction evidence="1">
        <text>a beta-lactam + H2O = a substituted beta-amino acid</text>
        <dbReference type="Rhea" id="RHEA:20401"/>
        <dbReference type="ChEBI" id="CHEBI:15377"/>
        <dbReference type="ChEBI" id="CHEBI:35627"/>
        <dbReference type="ChEBI" id="CHEBI:140347"/>
        <dbReference type="EC" id="3.5.2.6"/>
    </reaction>
</comment>
<gene>
    <name evidence="15" type="ORF">QYS48_29755</name>
</gene>
<dbReference type="PANTHER" id="PTHR42951">
    <property type="entry name" value="METALLO-BETA-LACTAMASE DOMAIN-CONTAINING"/>
    <property type="match status" value="1"/>
</dbReference>
<evidence type="ECO:0000256" key="9">
    <source>
        <dbReference type="ARBA" id="ARBA00022764"/>
    </source>
</evidence>
<keyword evidence="9" id="KW-0574">Periplasm</keyword>
<dbReference type="GO" id="GO:0017001">
    <property type="term" value="P:antibiotic catabolic process"/>
    <property type="evidence" value="ECO:0007669"/>
    <property type="project" value="InterPro"/>
</dbReference>
<evidence type="ECO:0000256" key="7">
    <source>
        <dbReference type="ARBA" id="ARBA00022723"/>
    </source>
</evidence>
<feature type="signal peptide" evidence="13">
    <location>
        <begin position="1"/>
        <end position="22"/>
    </location>
</feature>
<dbReference type="CDD" id="cd16282">
    <property type="entry name" value="metallo-hydrolase-like_MBL-fold"/>
    <property type="match status" value="1"/>
</dbReference>
<accession>A0AA51RDD6</accession>
<evidence type="ECO:0000313" key="16">
    <source>
        <dbReference type="Proteomes" id="UP001244443"/>
    </source>
</evidence>
<dbReference type="Proteomes" id="UP001244443">
    <property type="component" value="Chromosome"/>
</dbReference>
<feature type="chain" id="PRO_5041460444" description="beta-lactamase" evidence="13">
    <location>
        <begin position="23"/>
        <end position="297"/>
    </location>
</feature>
<dbReference type="PANTHER" id="PTHR42951:SF4">
    <property type="entry name" value="ACYL-COENZYME A THIOESTERASE MBLAC2"/>
    <property type="match status" value="1"/>
</dbReference>
<comment type="similarity">
    <text evidence="4">Belongs to the metallo-beta-lactamase superfamily. Class-B beta-lactamase family.</text>
</comment>
<dbReference type="InterPro" id="IPR001279">
    <property type="entry name" value="Metallo-B-lactamas"/>
</dbReference>
<evidence type="ECO:0000256" key="12">
    <source>
        <dbReference type="ARBA" id="ARBA00023251"/>
    </source>
</evidence>